<feature type="transmembrane region" description="Helical" evidence="1">
    <location>
        <begin position="135"/>
        <end position="160"/>
    </location>
</feature>
<feature type="transmembrane region" description="Helical" evidence="1">
    <location>
        <begin position="49"/>
        <end position="69"/>
    </location>
</feature>
<dbReference type="EMBL" id="WOXT01000001">
    <property type="protein sequence ID" value="MUV12946.1"/>
    <property type="molecule type" value="Genomic_DNA"/>
</dbReference>
<keyword evidence="1" id="KW-0812">Transmembrane</keyword>
<keyword evidence="1" id="KW-0472">Membrane</keyword>
<dbReference type="AlphaFoldDB" id="A0A7C9M178"/>
<sequence length="223" mass="24487">MQISQSHRKAAAWAAIAYIAIQSFQWYAFSVMPAEGTPEASLLAGASTINLARAMTMLSAFFFLFYLFLITCATNVRRAPIASIAAFVGLFVFCLLEVVLRSIELFWVYLALPAKFAAADVAGRADILALHETFYAVQGAVYFPLGLVQLIASVLLAATLRGPWSVWARAAFAINALRLGLRMLDVYVIGPKFDAVYDVLYLPLVYVVFGGIAVWLWKGRETA</sequence>
<organism evidence="2 3">
    <name type="scientific">Noviluteimonas gilva</name>
    <dbReference type="NCBI Taxonomy" id="2682097"/>
    <lineage>
        <taxon>Bacteria</taxon>
        <taxon>Pseudomonadati</taxon>
        <taxon>Pseudomonadota</taxon>
        <taxon>Gammaproteobacteria</taxon>
        <taxon>Lysobacterales</taxon>
        <taxon>Lysobacteraceae</taxon>
        <taxon>Noviluteimonas</taxon>
    </lineage>
</organism>
<feature type="transmembrane region" description="Helical" evidence="1">
    <location>
        <begin position="166"/>
        <end position="184"/>
    </location>
</feature>
<evidence type="ECO:0000313" key="3">
    <source>
        <dbReference type="Proteomes" id="UP000479692"/>
    </source>
</evidence>
<gene>
    <name evidence="2" type="ORF">GN331_01845</name>
</gene>
<dbReference type="RefSeq" id="WP_156639810.1">
    <property type="nucleotide sequence ID" value="NZ_WOXT01000001.1"/>
</dbReference>
<keyword evidence="1" id="KW-1133">Transmembrane helix</keyword>
<keyword evidence="3" id="KW-1185">Reference proteome</keyword>
<feature type="transmembrane region" description="Helical" evidence="1">
    <location>
        <begin position="12"/>
        <end position="29"/>
    </location>
</feature>
<accession>A0A7C9M178</accession>
<feature type="transmembrane region" description="Helical" evidence="1">
    <location>
        <begin position="81"/>
        <end position="100"/>
    </location>
</feature>
<reference evidence="2 3" key="1">
    <citation type="submission" date="2019-12" db="EMBL/GenBank/DDBJ databases">
        <authorList>
            <person name="Xu J."/>
        </authorList>
    </citation>
    <scope>NUCLEOTIDE SEQUENCE [LARGE SCALE GENOMIC DNA]</scope>
    <source>
        <strain evidence="2 3">HX-5-24</strain>
    </source>
</reference>
<proteinExistence type="predicted"/>
<comment type="caution">
    <text evidence="2">The sequence shown here is derived from an EMBL/GenBank/DDBJ whole genome shotgun (WGS) entry which is preliminary data.</text>
</comment>
<evidence type="ECO:0000313" key="2">
    <source>
        <dbReference type="EMBL" id="MUV12946.1"/>
    </source>
</evidence>
<protein>
    <recommendedName>
        <fullName evidence="4">DUF4386 domain-containing protein</fullName>
    </recommendedName>
</protein>
<evidence type="ECO:0000256" key="1">
    <source>
        <dbReference type="SAM" id="Phobius"/>
    </source>
</evidence>
<evidence type="ECO:0008006" key="4">
    <source>
        <dbReference type="Google" id="ProtNLM"/>
    </source>
</evidence>
<dbReference type="Proteomes" id="UP000479692">
    <property type="component" value="Unassembled WGS sequence"/>
</dbReference>
<name>A0A7C9M178_9GAMM</name>
<feature type="transmembrane region" description="Helical" evidence="1">
    <location>
        <begin position="196"/>
        <end position="217"/>
    </location>
</feature>